<protein>
    <submittedName>
        <fullName evidence="1">Uncharacterized protein</fullName>
    </submittedName>
</protein>
<dbReference type="AlphaFoldDB" id="A0A843V615"/>
<accession>A0A843V615</accession>
<comment type="caution">
    <text evidence="1">The sequence shown here is derived from an EMBL/GenBank/DDBJ whole genome shotgun (WGS) entry which is preliminary data.</text>
</comment>
<organism evidence="1 2">
    <name type="scientific">Colocasia esculenta</name>
    <name type="common">Wild taro</name>
    <name type="synonym">Arum esculentum</name>
    <dbReference type="NCBI Taxonomy" id="4460"/>
    <lineage>
        <taxon>Eukaryota</taxon>
        <taxon>Viridiplantae</taxon>
        <taxon>Streptophyta</taxon>
        <taxon>Embryophyta</taxon>
        <taxon>Tracheophyta</taxon>
        <taxon>Spermatophyta</taxon>
        <taxon>Magnoliopsida</taxon>
        <taxon>Liliopsida</taxon>
        <taxon>Araceae</taxon>
        <taxon>Aroideae</taxon>
        <taxon>Colocasieae</taxon>
        <taxon>Colocasia</taxon>
    </lineage>
</organism>
<keyword evidence="2" id="KW-1185">Reference proteome</keyword>
<proteinExistence type="predicted"/>
<reference evidence="1" key="1">
    <citation type="submission" date="2017-07" db="EMBL/GenBank/DDBJ databases">
        <title>Taro Niue Genome Assembly and Annotation.</title>
        <authorList>
            <person name="Atibalentja N."/>
            <person name="Keating K."/>
            <person name="Fields C.J."/>
        </authorList>
    </citation>
    <scope>NUCLEOTIDE SEQUENCE</scope>
    <source>
        <strain evidence="1">Niue_2</strain>
        <tissue evidence="1">Leaf</tissue>
    </source>
</reference>
<evidence type="ECO:0000313" key="2">
    <source>
        <dbReference type="Proteomes" id="UP000652761"/>
    </source>
</evidence>
<gene>
    <name evidence="1" type="ORF">Taro_023925</name>
</gene>
<name>A0A843V615_COLES</name>
<dbReference type="Proteomes" id="UP000652761">
    <property type="component" value="Unassembled WGS sequence"/>
</dbReference>
<dbReference type="EMBL" id="NMUH01001326">
    <property type="protein sequence ID" value="MQL91315.1"/>
    <property type="molecule type" value="Genomic_DNA"/>
</dbReference>
<sequence length="69" mass="7024">MADGACGCAVRQGLLGGAPGKLAVMALYCCGGGVAGLAEAVPKSYAKQMAWLRWAAMELVQAEVAILVR</sequence>
<evidence type="ECO:0000313" key="1">
    <source>
        <dbReference type="EMBL" id="MQL91315.1"/>
    </source>
</evidence>